<keyword evidence="3" id="KW-0804">Transcription</keyword>
<evidence type="ECO:0000256" key="4">
    <source>
        <dbReference type="PROSITE-ProRule" id="PRU00335"/>
    </source>
</evidence>
<dbReference type="RefSeq" id="WP_139986802.1">
    <property type="nucleotide sequence ID" value="NZ_VENP01000023.1"/>
</dbReference>
<dbReference type="InterPro" id="IPR036271">
    <property type="entry name" value="Tet_transcr_reg_TetR-rel_C_sf"/>
</dbReference>
<feature type="compositionally biased region" description="Low complexity" evidence="5">
    <location>
        <begin position="25"/>
        <end position="35"/>
    </location>
</feature>
<dbReference type="Pfam" id="PF00440">
    <property type="entry name" value="TetR_N"/>
    <property type="match status" value="1"/>
</dbReference>
<dbReference type="EMBL" id="VENP01000023">
    <property type="protein sequence ID" value="TNU74731.1"/>
    <property type="molecule type" value="Genomic_DNA"/>
</dbReference>
<dbReference type="PANTHER" id="PTHR47506">
    <property type="entry name" value="TRANSCRIPTIONAL REGULATORY PROTEIN"/>
    <property type="match status" value="1"/>
</dbReference>
<evidence type="ECO:0000256" key="2">
    <source>
        <dbReference type="ARBA" id="ARBA00023125"/>
    </source>
</evidence>
<evidence type="ECO:0000256" key="3">
    <source>
        <dbReference type="ARBA" id="ARBA00023163"/>
    </source>
</evidence>
<dbReference type="Pfam" id="PF17940">
    <property type="entry name" value="TetR_C_31"/>
    <property type="match status" value="1"/>
</dbReference>
<dbReference type="SUPFAM" id="SSF46689">
    <property type="entry name" value="Homeodomain-like"/>
    <property type="match status" value="1"/>
</dbReference>
<dbReference type="AlphaFoldDB" id="A0A5C5BCE4"/>
<dbReference type="PANTHER" id="PTHR47506:SF6">
    <property type="entry name" value="HTH-TYPE TRANSCRIPTIONAL REPRESSOR NEMR"/>
    <property type="match status" value="1"/>
</dbReference>
<dbReference type="InterPro" id="IPR009057">
    <property type="entry name" value="Homeodomain-like_sf"/>
</dbReference>
<name>A0A5C5BCE4_9MICO</name>
<dbReference type="Proteomes" id="UP000313849">
    <property type="component" value="Unassembled WGS sequence"/>
</dbReference>
<dbReference type="OrthoDB" id="6929199at2"/>
<feature type="domain" description="HTH tetR-type" evidence="6">
    <location>
        <begin position="49"/>
        <end position="109"/>
    </location>
</feature>
<keyword evidence="2 4" id="KW-0238">DNA-binding</keyword>
<dbReference type="InterPro" id="IPR041583">
    <property type="entry name" value="TetR_C_31"/>
</dbReference>
<protein>
    <submittedName>
        <fullName evidence="7">TetR family transcriptional regulator</fullName>
    </submittedName>
</protein>
<feature type="region of interest" description="Disordered" evidence="5">
    <location>
        <begin position="1"/>
        <end position="51"/>
    </location>
</feature>
<dbReference type="PROSITE" id="PS50977">
    <property type="entry name" value="HTH_TETR_2"/>
    <property type="match status" value="1"/>
</dbReference>
<evidence type="ECO:0000313" key="8">
    <source>
        <dbReference type="Proteomes" id="UP000313849"/>
    </source>
</evidence>
<keyword evidence="8" id="KW-1185">Reference proteome</keyword>
<keyword evidence="1" id="KW-0805">Transcription regulation</keyword>
<comment type="caution">
    <text evidence="7">The sequence shown here is derived from an EMBL/GenBank/DDBJ whole genome shotgun (WGS) entry which is preliminary data.</text>
</comment>
<feature type="compositionally biased region" description="Basic and acidic residues" evidence="5">
    <location>
        <begin position="1"/>
        <end position="24"/>
    </location>
</feature>
<proteinExistence type="predicted"/>
<evidence type="ECO:0000256" key="1">
    <source>
        <dbReference type="ARBA" id="ARBA00023015"/>
    </source>
</evidence>
<dbReference type="SUPFAM" id="SSF48498">
    <property type="entry name" value="Tetracyclin repressor-like, C-terminal domain"/>
    <property type="match status" value="1"/>
</dbReference>
<evidence type="ECO:0000256" key="5">
    <source>
        <dbReference type="SAM" id="MobiDB-lite"/>
    </source>
</evidence>
<accession>A0A5C5BCE4</accession>
<evidence type="ECO:0000259" key="6">
    <source>
        <dbReference type="PROSITE" id="PS50977"/>
    </source>
</evidence>
<gene>
    <name evidence="7" type="ORF">FH969_07795</name>
</gene>
<organism evidence="7 8">
    <name type="scientific">Miniimonas arenae</name>
    <dbReference type="NCBI Taxonomy" id="676201"/>
    <lineage>
        <taxon>Bacteria</taxon>
        <taxon>Bacillati</taxon>
        <taxon>Actinomycetota</taxon>
        <taxon>Actinomycetes</taxon>
        <taxon>Micrococcales</taxon>
        <taxon>Beutenbergiaceae</taxon>
        <taxon>Miniimonas</taxon>
    </lineage>
</organism>
<evidence type="ECO:0000313" key="7">
    <source>
        <dbReference type="EMBL" id="TNU74731.1"/>
    </source>
</evidence>
<dbReference type="InterPro" id="IPR001647">
    <property type="entry name" value="HTH_TetR"/>
</dbReference>
<feature type="DNA-binding region" description="H-T-H motif" evidence="4">
    <location>
        <begin position="72"/>
        <end position="91"/>
    </location>
</feature>
<dbReference type="Gene3D" id="1.10.357.10">
    <property type="entry name" value="Tetracycline Repressor, domain 2"/>
    <property type="match status" value="1"/>
</dbReference>
<dbReference type="GO" id="GO:0003677">
    <property type="term" value="F:DNA binding"/>
    <property type="evidence" value="ECO:0007669"/>
    <property type="project" value="UniProtKB-UniRule"/>
</dbReference>
<reference evidence="7 8" key="1">
    <citation type="submission" date="2019-06" db="EMBL/GenBank/DDBJ databases">
        <title>Draft genome sequence of Miniimonas arenae KCTC 19750T isolated from sea sand.</title>
        <authorList>
            <person name="Park S.-J."/>
        </authorList>
    </citation>
    <scope>NUCLEOTIDE SEQUENCE [LARGE SCALE GENOMIC DNA]</scope>
    <source>
        <strain evidence="7 8">KCTC 19750</strain>
    </source>
</reference>
<sequence>MHDGEPALGEERSPSASRGGEERSPSGSASRGPGETSRRGSRQGRRNDPGRRDRIVDACLKVIARDGVAGTSHRRVAAEADVPLGAMTYYFDGMGELLHEAFARFATTVSDRFEARMAQARSREEARDAVVALILEDVFTSQRELVLSHELYTLAARDAAYRDLTTAWMARSRAALERHFDPETARMLDALIEGLTIHRALDAQARDAREVELAVGRLTASK</sequence>